<evidence type="ECO:0000256" key="3">
    <source>
        <dbReference type="ARBA" id="ARBA00023125"/>
    </source>
</evidence>
<dbReference type="GO" id="GO:0042802">
    <property type="term" value="F:identical protein binding"/>
    <property type="evidence" value="ECO:0007669"/>
    <property type="project" value="Ensembl"/>
</dbReference>
<evidence type="ECO:0000256" key="8">
    <source>
        <dbReference type="SAM" id="MobiDB-lite"/>
    </source>
</evidence>
<comment type="subcellular location">
    <subcellularLocation>
        <location evidence="2 6 7">Nucleus</location>
    </subcellularLocation>
</comment>
<reference evidence="11" key="4">
    <citation type="submission" date="2025-05" db="UniProtKB">
        <authorList>
            <consortium name="Ensembl"/>
        </authorList>
    </citation>
    <scope>IDENTIFICATION</scope>
</reference>
<dbReference type="SUPFAM" id="SSF46689">
    <property type="entry name" value="Homeodomain-like"/>
    <property type="match status" value="1"/>
</dbReference>
<protein>
    <submittedName>
        <fullName evidence="10">Homeodomain transcription factor Nanog</fullName>
    </submittedName>
    <submittedName>
        <fullName evidence="11">Nanog homeobox</fullName>
    </submittedName>
</protein>
<dbReference type="GO" id="GO:0000981">
    <property type="term" value="F:DNA-binding transcription factor activity, RNA polymerase II-specific"/>
    <property type="evidence" value="ECO:0007669"/>
    <property type="project" value="InterPro"/>
</dbReference>
<dbReference type="GO" id="GO:0030036">
    <property type="term" value="P:actin cytoskeleton organization"/>
    <property type="evidence" value="ECO:0007669"/>
    <property type="project" value="Ensembl"/>
</dbReference>
<dbReference type="GO" id="GO:1905936">
    <property type="term" value="P:regulation of germ cell proliferation"/>
    <property type="evidence" value="ECO:0007669"/>
    <property type="project" value="Ensembl"/>
</dbReference>
<feature type="compositionally biased region" description="Polar residues" evidence="8">
    <location>
        <begin position="189"/>
        <end position="201"/>
    </location>
</feature>
<dbReference type="GeneID" id="127369773"/>
<reference evidence="10" key="2">
    <citation type="journal article" date="2011" name="Genomics">
        <title>Directed sequencing and annotation of three Dicentrarchus labrax L. chromosomes by applying Sanger- and pyrosequencing technologies on pooled DNA of comparatively mapped BAC clones.</title>
        <authorList>
            <person name="Kuhl H."/>
            <person name="Tine M."/>
            <person name="Beck A."/>
            <person name="Timmermann B."/>
            <person name="Kodira C."/>
            <person name="Reinhardt R."/>
        </authorList>
    </citation>
    <scope>NUCLEOTIDE SEQUENCE</scope>
</reference>
<evidence type="ECO:0000256" key="7">
    <source>
        <dbReference type="RuleBase" id="RU000682"/>
    </source>
</evidence>
<gene>
    <name evidence="10" type="primary">NANOG</name>
    <name evidence="11" type="synonym">nanog</name>
    <name evidence="10" type="ORF">DLA_XVIII00740</name>
</gene>
<evidence type="ECO:0000256" key="6">
    <source>
        <dbReference type="PROSITE-ProRule" id="PRU00108"/>
    </source>
</evidence>
<feature type="compositionally biased region" description="Low complexity" evidence="8">
    <location>
        <begin position="356"/>
        <end position="366"/>
    </location>
</feature>
<reference evidence="10" key="1">
    <citation type="journal article" date="2011" name="Comp. Biochem. Physiol. Part D Genomics Proteomics">
        <title>Analysis of single nucleotide polymorphisms in three chromosomes of European sea bass Dicentrarchus labrax.</title>
        <authorList>
            <person name="Kuhl H."/>
            <person name="Tine M."/>
            <person name="Hecht J."/>
            <person name="Knaust F."/>
            <person name="Reinhardt R."/>
        </authorList>
    </citation>
    <scope>NUCLEOTIDE SEQUENCE</scope>
</reference>
<feature type="domain" description="Homeobox" evidence="9">
    <location>
        <begin position="219"/>
        <end position="279"/>
    </location>
</feature>
<dbReference type="GO" id="GO:0001706">
    <property type="term" value="P:endoderm formation"/>
    <property type="evidence" value="ECO:0007669"/>
    <property type="project" value="Ensembl"/>
</dbReference>
<evidence type="ECO:0000313" key="12">
    <source>
        <dbReference type="Proteomes" id="UP000694389"/>
    </source>
</evidence>
<dbReference type="Gene3D" id="1.10.10.60">
    <property type="entry name" value="Homeodomain-like"/>
    <property type="match status" value="1"/>
</dbReference>
<dbReference type="PANTHER" id="PTHR24340">
    <property type="entry name" value="HOMEOBOX PROTEIN NKX"/>
    <property type="match status" value="1"/>
</dbReference>
<dbReference type="PROSITE" id="PS00027">
    <property type="entry name" value="HOMEOBOX_1"/>
    <property type="match status" value="1"/>
</dbReference>
<keyword evidence="12" id="KW-1185">Reference proteome</keyword>
<dbReference type="GeneTree" id="ENSGT00670000098076"/>
<evidence type="ECO:0000256" key="1">
    <source>
        <dbReference type="ARBA" id="ARBA00003263"/>
    </source>
</evidence>
<dbReference type="CDD" id="cd00086">
    <property type="entry name" value="homeodomain"/>
    <property type="match status" value="1"/>
</dbReference>
<name>E6ZID2_DICLA</name>
<dbReference type="Ensembl" id="ENSDLAT00005069888.1">
    <property type="protein sequence ID" value="ENSDLAP00005065259.1"/>
    <property type="gene ID" value="ENSDLAG00005028833.1"/>
</dbReference>
<dbReference type="InterPro" id="IPR050394">
    <property type="entry name" value="Homeobox_NK-like"/>
</dbReference>
<evidence type="ECO:0000256" key="4">
    <source>
        <dbReference type="ARBA" id="ARBA00023155"/>
    </source>
</evidence>
<dbReference type="GO" id="GO:0090090">
    <property type="term" value="P:negative regulation of canonical Wnt signaling pathway"/>
    <property type="evidence" value="ECO:0007669"/>
    <property type="project" value="Ensembl"/>
</dbReference>
<dbReference type="RefSeq" id="XP_051267468.1">
    <property type="nucleotide sequence ID" value="XM_051411508.1"/>
</dbReference>
<evidence type="ECO:0000256" key="2">
    <source>
        <dbReference type="ARBA" id="ARBA00004123"/>
    </source>
</evidence>
<feature type="DNA-binding region" description="Homeobox" evidence="6">
    <location>
        <begin position="221"/>
        <end position="280"/>
    </location>
</feature>
<evidence type="ECO:0000259" key="9">
    <source>
        <dbReference type="PROSITE" id="PS50071"/>
    </source>
</evidence>
<sequence length="436" mass="47363">MADWKSQISYNYNPSYHAYAYGLVYQPGPEQNHGNLSSWGETGVTDLSNYNSGVTQAYYATTARAREESPPGSPEQHAANGHCHYQGSGVVYLGDTQAGRLLLSGQHRAAYDARTQEAGRAGSDSTSDSEAHTSPDSWSSGSSREGSLPQADPATWAKQDLDDEASSRSPDAGEDVPSSLKEEPMPFTVTGNEGTDDTATSVHVPLTAPKKPSTTSGNNPKAKARAAFSESQMNALVQRFSVQRYLTPAEMKNLAEMTGLTYKQIKTWFQNRRMKLRRHQKDTSWVSERYTTNKDSPVRGTVFTNVPSHIPPYQGEARPQLKEHYNQHMMESAFKKTAPQNLAFYLAAMGSAAGSAGYPSWSSGPPQTAVPTRPQAAGWSMPPGISHYEYNPGAFNSANVASAYNTGHDMSFESKDVESVNSRGSLNTAIVHNASQ</sequence>
<dbReference type="GO" id="GO:0045892">
    <property type="term" value="P:negative regulation of DNA-templated transcription"/>
    <property type="evidence" value="ECO:0007669"/>
    <property type="project" value="Ensembl"/>
</dbReference>
<evidence type="ECO:0000313" key="11">
    <source>
        <dbReference type="Ensembl" id="ENSDLAP00005065259.1"/>
    </source>
</evidence>
<feature type="region of interest" description="Disordered" evidence="8">
    <location>
        <begin position="113"/>
        <end position="221"/>
    </location>
</feature>
<evidence type="ECO:0000313" key="10">
    <source>
        <dbReference type="EMBL" id="CBN81816.1"/>
    </source>
</evidence>
<dbReference type="InterPro" id="IPR009057">
    <property type="entry name" value="Homeodomain-like_sf"/>
</dbReference>
<feature type="region of interest" description="Disordered" evidence="8">
    <location>
        <begin position="63"/>
        <end position="82"/>
    </location>
</feature>
<dbReference type="GO" id="GO:0090504">
    <property type="term" value="P:epiboly"/>
    <property type="evidence" value="ECO:0007669"/>
    <property type="project" value="Ensembl"/>
</dbReference>
<dbReference type="GO" id="GO:1904864">
    <property type="term" value="P:negative regulation of beta-catenin-TCF complex assembly"/>
    <property type="evidence" value="ECO:0007669"/>
    <property type="project" value="Ensembl"/>
</dbReference>
<dbReference type="GO" id="GO:0005634">
    <property type="term" value="C:nucleus"/>
    <property type="evidence" value="ECO:0007669"/>
    <property type="project" value="UniProtKB-SubCell"/>
</dbReference>
<feature type="region of interest" description="Disordered" evidence="8">
    <location>
        <begin position="356"/>
        <end position="376"/>
    </location>
</feature>
<dbReference type="AlphaFoldDB" id="E6ZID2"/>
<dbReference type="EMBL" id="FQ310508">
    <property type="protein sequence ID" value="CBN81816.1"/>
    <property type="molecule type" value="Genomic_DNA"/>
</dbReference>
<dbReference type="InterPro" id="IPR017970">
    <property type="entry name" value="Homeobox_CS"/>
</dbReference>
<dbReference type="GO" id="GO:0043622">
    <property type="term" value="P:cortical microtubule organization"/>
    <property type="evidence" value="ECO:0007669"/>
    <property type="project" value="Ensembl"/>
</dbReference>
<organism evidence="10">
    <name type="scientific">Dicentrarchus labrax</name>
    <name type="common">European seabass</name>
    <name type="synonym">Morone labrax</name>
    <dbReference type="NCBI Taxonomy" id="13489"/>
    <lineage>
        <taxon>Eukaryota</taxon>
        <taxon>Metazoa</taxon>
        <taxon>Chordata</taxon>
        <taxon>Craniata</taxon>
        <taxon>Vertebrata</taxon>
        <taxon>Euteleostomi</taxon>
        <taxon>Actinopterygii</taxon>
        <taxon>Neopterygii</taxon>
        <taxon>Teleostei</taxon>
        <taxon>Neoteleostei</taxon>
        <taxon>Acanthomorphata</taxon>
        <taxon>Eupercaria</taxon>
        <taxon>Moronidae</taxon>
        <taxon>Dicentrarchus</taxon>
    </lineage>
</organism>
<reference evidence="10" key="3">
    <citation type="journal article" date="2011" name="Mar. Genomics">
        <title>Comparative analysis of intronless genes in teleost fish genomes: Insights into their evolution and molecular function.</title>
        <authorList>
            <person name="Tine M."/>
            <person name="Kuhl H."/>
            <person name="Beck A."/>
            <person name="Bargelloni L."/>
            <person name="Reinhardt R."/>
        </authorList>
    </citation>
    <scope>NUCLEOTIDE SEQUENCE</scope>
</reference>
<dbReference type="GO" id="GO:0030154">
    <property type="term" value="P:cell differentiation"/>
    <property type="evidence" value="ECO:0007669"/>
    <property type="project" value="TreeGrafter"/>
</dbReference>
<feature type="compositionally biased region" description="Low complexity" evidence="8">
    <location>
        <begin position="134"/>
        <end position="147"/>
    </location>
</feature>
<proteinExistence type="predicted"/>
<dbReference type="GO" id="GO:0003682">
    <property type="term" value="F:chromatin binding"/>
    <property type="evidence" value="ECO:0007669"/>
    <property type="project" value="Ensembl"/>
</dbReference>
<accession>E6ZID2</accession>
<keyword evidence="4 6" id="KW-0371">Homeobox</keyword>
<dbReference type="OMA" id="YGLMYPQ"/>
<comment type="function">
    <text evidence="1">Sequence-specific transcription factor which is part of a developmental regulatory system that provides cells with specific positional identities on the anterior-posterior axis.</text>
</comment>
<dbReference type="Proteomes" id="UP000694389">
    <property type="component" value="Unassembled WGS sequence"/>
</dbReference>
<dbReference type="GO" id="GO:0034728">
    <property type="term" value="P:nucleosome organization"/>
    <property type="evidence" value="ECO:0007669"/>
    <property type="project" value="Ensembl"/>
</dbReference>
<dbReference type="GO" id="GO:0000978">
    <property type="term" value="F:RNA polymerase II cis-regulatory region sequence-specific DNA binding"/>
    <property type="evidence" value="ECO:0007669"/>
    <property type="project" value="TreeGrafter"/>
</dbReference>
<keyword evidence="3 6" id="KW-0238">DNA-binding</keyword>
<evidence type="ECO:0000256" key="5">
    <source>
        <dbReference type="ARBA" id="ARBA00023242"/>
    </source>
</evidence>
<dbReference type="OrthoDB" id="6159439at2759"/>
<dbReference type="InterPro" id="IPR001356">
    <property type="entry name" value="HD"/>
</dbReference>
<dbReference type="SMART" id="SM00389">
    <property type="entry name" value="HOX"/>
    <property type="match status" value="1"/>
</dbReference>
<dbReference type="GO" id="GO:0106336">
    <property type="term" value="P:yolk syncytial layer development"/>
    <property type="evidence" value="ECO:0007669"/>
    <property type="project" value="Ensembl"/>
</dbReference>
<dbReference type="PROSITE" id="PS50071">
    <property type="entry name" value="HOMEOBOX_2"/>
    <property type="match status" value="1"/>
</dbReference>
<dbReference type="Pfam" id="PF00046">
    <property type="entry name" value="Homeodomain"/>
    <property type="match status" value="1"/>
</dbReference>
<keyword evidence="5 6" id="KW-0539">Nucleus</keyword>